<proteinExistence type="predicted"/>
<reference evidence="1" key="1">
    <citation type="submission" date="2009-11" db="EMBL/GenBank/DDBJ databases">
        <authorList>
            <consortium name="US DOE Joint Genome Institute (JGI-PGF)"/>
            <person name="Ottilar R."/>
            <person name="Schmutz J."/>
            <person name="Salamov A."/>
            <person name="Cheng J.F."/>
            <person name="Lucas S."/>
            <person name="Pitluck S."/>
            <person name="Gundlach H."/>
            <person name="Guo Y."/>
            <person name="Haberer G."/>
            <person name="Nasrallah J."/>
            <person name="Mayer K.F.X."/>
            <person name="van de Peer Y."/>
            <person name="Weigel D."/>
            <person name="Grigoriev I.V."/>
        </authorList>
    </citation>
    <scope>NUCLEOTIDE SEQUENCE</scope>
    <source>
        <strain evidence="1">Nigerian</strain>
    </source>
</reference>
<dbReference type="EMBL" id="KV460435">
    <property type="protein sequence ID" value="OCA18128.1"/>
    <property type="molecule type" value="Genomic_DNA"/>
</dbReference>
<protein>
    <submittedName>
        <fullName evidence="1">Uncharacterized protein</fullName>
    </submittedName>
</protein>
<evidence type="ECO:0000313" key="1">
    <source>
        <dbReference type="EMBL" id="OCA18128.1"/>
    </source>
</evidence>
<organism evidence="1">
    <name type="scientific">Xenopus tropicalis</name>
    <name type="common">Western clawed frog</name>
    <name type="synonym">Silurana tropicalis</name>
    <dbReference type="NCBI Taxonomy" id="8364"/>
    <lineage>
        <taxon>Eukaryota</taxon>
        <taxon>Metazoa</taxon>
        <taxon>Chordata</taxon>
        <taxon>Craniata</taxon>
        <taxon>Vertebrata</taxon>
        <taxon>Euteleostomi</taxon>
        <taxon>Amphibia</taxon>
        <taxon>Batrachia</taxon>
        <taxon>Anura</taxon>
        <taxon>Pipoidea</taxon>
        <taxon>Pipidae</taxon>
        <taxon>Xenopodinae</taxon>
        <taxon>Xenopus</taxon>
        <taxon>Silurana</taxon>
    </lineage>
</organism>
<dbReference type="AlphaFoldDB" id="A0A1B8Y5C5"/>
<gene>
    <name evidence="1" type="ORF">XENTR_v90026078mg</name>
</gene>
<name>A0A1B8Y5C5_XENTR</name>
<accession>A0A1B8Y5C5</accession>
<reference evidence="1" key="3">
    <citation type="submission" date="2016-05" db="EMBL/GenBank/DDBJ databases">
        <title>WGS assembly of Xenopus tropicalis.</title>
        <authorList>
            <person name="Sessions A."/>
            <person name="Jenkins J."/>
            <person name="Mitros T."/>
            <person name="Lyons J.T."/>
            <person name="Dichmann D.S."/>
            <person name="Robert J."/>
            <person name="Harland R.M."/>
            <person name="Rokhsar D.S."/>
        </authorList>
    </citation>
    <scope>NUCLEOTIDE SEQUENCE</scope>
    <source>
        <strain evidence="1">Nigerian</strain>
    </source>
</reference>
<reference evidence="1" key="2">
    <citation type="journal article" date="2010" name="Science">
        <title>The genome of the Western clawed frog Xenopus tropicalis.</title>
        <authorList>
            <person name="Hellsten U."/>
            <person name="Harland R.M."/>
            <person name="Gilchrist M.J."/>
            <person name="Hendrix D."/>
            <person name="Jurka J."/>
            <person name="Kapitonov V."/>
            <person name="Ovcharenko I."/>
            <person name="Putnam N.H."/>
            <person name="Shu S."/>
            <person name="Taher L."/>
            <person name="Blitz I.L."/>
            <person name="Blumberg B."/>
            <person name="Dichmann D.S."/>
            <person name="Dubchak I."/>
            <person name="Amaya E."/>
            <person name="Detter J.C."/>
            <person name="Fletcher R."/>
            <person name="Gerhard D.S."/>
            <person name="Goodstein D."/>
            <person name="Graves T."/>
            <person name="Grigoriev I.V."/>
            <person name="Grimwood J."/>
            <person name="Kawashima T."/>
            <person name="Lindquist E."/>
            <person name="Lucas S.M."/>
            <person name="Mead P.E."/>
            <person name="Mitros T."/>
            <person name="Ogino H."/>
            <person name="Ohta Y."/>
            <person name="Poliakov A.V."/>
            <person name="Pollet N."/>
            <person name="Robert J."/>
            <person name="Salamov A."/>
            <person name="Sater A.K."/>
            <person name="Schmutz J."/>
            <person name="Terry A."/>
            <person name="Vize P.D."/>
            <person name="Warren W.C."/>
            <person name="Wells D."/>
            <person name="Wills A."/>
            <person name="Wilson R.K."/>
            <person name="Zimmerman L.B."/>
            <person name="Zorn A.M."/>
            <person name="Grainger R."/>
            <person name="Grammer T."/>
            <person name="Khokha M.K."/>
            <person name="Richardson P.M."/>
            <person name="Rokhsar D.S."/>
        </authorList>
    </citation>
    <scope>NUCLEOTIDE SEQUENCE [LARGE SCALE GENOMIC DNA]</scope>
    <source>
        <strain evidence="1">Nigerian</strain>
    </source>
</reference>
<sequence length="77" mass="8089">MYQPSCTVPPCQGSSDPVGPFPTAAGSDLVDLLSFPPSPSGLLCPSSLSGAAPQSLCLGRFCFWISFWPHSPLYNSL</sequence>